<feature type="repeat" description="TPR" evidence="6">
    <location>
        <begin position="200"/>
        <end position="233"/>
    </location>
</feature>
<keyword evidence="10" id="KW-1185">Reference proteome</keyword>
<dbReference type="InterPro" id="IPR019734">
    <property type="entry name" value="TPR_rpt"/>
</dbReference>
<evidence type="ECO:0000313" key="9">
    <source>
        <dbReference type="EMBL" id="MXR68749.1"/>
    </source>
</evidence>
<dbReference type="InterPro" id="IPR011990">
    <property type="entry name" value="TPR-like_helical_dom_sf"/>
</dbReference>
<comment type="subcellular location">
    <subcellularLocation>
        <location evidence="1">Cytoplasm</location>
    </subcellularLocation>
</comment>
<evidence type="ECO:0000256" key="7">
    <source>
        <dbReference type="SAM" id="Phobius"/>
    </source>
</evidence>
<dbReference type="PANTHER" id="PTHR46630">
    <property type="entry name" value="TETRATRICOPEPTIDE REPEAT PROTEIN 29"/>
    <property type="match status" value="1"/>
</dbReference>
<sequence length="718" mass="81355">MRIFLYSLVLFFGYCASTYAAFSQLVSKEVKFKESAPEFYQDTIASLSFPIEFTNQAEFNHLADSQGFSSQELEQQLQWLARVYLEPGIGVDDAMDKAQQVMTQLEIIADTSYDKAYLLMLEGRKIGREKQDYQQAITHYQQALGHLKASEDLATQLLLHSIHYQLGDLYRITLQKNAALTHLNQYRELAYQFRDDYLIAKAEATLGRLYGSEDQFAKALQHYTEAIRLAEGLDKPFLNAILSLRLARVYRDLKSWDEALTYAHKAADGFTKIGKDNYLSSAMTVIAMVYGEQERWNQAIDYYLNAQQIDVKRGNLTGQALNLHNLGEAYFNNKEPERALNNLIKANGLFLQKKSKHYLIYNDLLIAQVASQLNDWSMVNAYAAKAFVLAREKKLPEQMFEALQYKTRALKELGDIDKALAALEELISLSQYFEQENQKPSDYSPSVLAEQQLKLQLSQLQASNKVQEKQAHQFRLAASIIFIVSLLLALVGVNQWRGKAKLKQQLTNLKQKVNQEPISQLPGYHGFIARMSQGEDIAQLALLSLDEGHKLDQTLGAEIYLETKARLMDTLSRALEGEAYLIRPGLILLCLKKLTPQQILLEQIRSLLDEQSQTRGAHFKIGCIRVPLLGNPDIKVAPDTYFNVLQMLVAGAMSLGTQKDCYVSITPLNFAPAAILSNPLYLHLEKGISRGLVKVECNENKALIHWPKWQEANDAEST</sequence>
<dbReference type="Gene3D" id="1.25.40.10">
    <property type="entry name" value="Tetratricopeptide repeat domain"/>
    <property type="match status" value="2"/>
</dbReference>
<gene>
    <name evidence="9" type="ORF">GNT65_08700</name>
</gene>
<comment type="caution">
    <text evidence="9">The sequence shown here is derived from an EMBL/GenBank/DDBJ whole genome shotgun (WGS) entry which is preliminary data.</text>
</comment>
<dbReference type="RefSeq" id="WP_160795305.1">
    <property type="nucleotide sequence ID" value="NZ_WRPA01000006.1"/>
</dbReference>
<comment type="similarity">
    <text evidence="5">Belongs to the Rap family.</text>
</comment>
<keyword evidence="7" id="KW-0812">Transmembrane</keyword>
<keyword evidence="4 6" id="KW-0802">TPR repeat</keyword>
<keyword evidence="3" id="KW-0677">Repeat</keyword>
<dbReference type="Proteomes" id="UP000474778">
    <property type="component" value="Unassembled WGS sequence"/>
</dbReference>
<dbReference type="InterPro" id="IPR051476">
    <property type="entry name" value="Bac_ResReg_Asp_Phosphatase"/>
</dbReference>
<feature type="chain" id="PRO_5026901389" evidence="8">
    <location>
        <begin position="21"/>
        <end position="718"/>
    </location>
</feature>
<dbReference type="GO" id="GO:0005737">
    <property type="term" value="C:cytoplasm"/>
    <property type="evidence" value="ECO:0007669"/>
    <property type="project" value="UniProtKB-SubCell"/>
</dbReference>
<accession>A0A6L7HWM5</accession>
<organism evidence="9 10">
    <name type="scientific">Shewanella insulae</name>
    <dbReference type="NCBI Taxonomy" id="2681496"/>
    <lineage>
        <taxon>Bacteria</taxon>
        <taxon>Pseudomonadati</taxon>
        <taxon>Pseudomonadota</taxon>
        <taxon>Gammaproteobacteria</taxon>
        <taxon>Alteromonadales</taxon>
        <taxon>Shewanellaceae</taxon>
        <taxon>Shewanella</taxon>
    </lineage>
</organism>
<keyword evidence="7" id="KW-0472">Membrane</keyword>
<reference evidence="9 10" key="1">
    <citation type="submission" date="2019-12" db="EMBL/GenBank/DDBJ databases">
        <title>Shewanella insulae sp. nov., isolated from a tidal flat.</title>
        <authorList>
            <person name="Yoon J.-H."/>
        </authorList>
    </citation>
    <scope>NUCLEOTIDE SEQUENCE [LARGE SCALE GENOMIC DNA]</scope>
    <source>
        <strain evidence="9 10">JBTF-M18</strain>
    </source>
</reference>
<evidence type="ECO:0000313" key="10">
    <source>
        <dbReference type="Proteomes" id="UP000474778"/>
    </source>
</evidence>
<evidence type="ECO:0000256" key="1">
    <source>
        <dbReference type="ARBA" id="ARBA00004496"/>
    </source>
</evidence>
<keyword evidence="2" id="KW-0963">Cytoplasm</keyword>
<dbReference type="Pfam" id="PF13424">
    <property type="entry name" value="TPR_12"/>
    <property type="match status" value="1"/>
</dbReference>
<dbReference type="PANTHER" id="PTHR46630:SF1">
    <property type="entry name" value="TETRATRICOPEPTIDE REPEAT PROTEIN 29"/>
    <property type="match status" value="1"/>
</dbReference>
<dbReference type="AlphaFoldDB" id="A0A6L7HWM5"/>
<keyword evidence="8" id="KW-0732">Signal</keyword>
<evidence type="ECO:0000256" key="5">
    <source>
        <dbReference type="ARBA" id="ARBA00038253"/>
    </source>
</evidence>
<feature type="signal peptide" evidence="8">
    <location>
        <begin position="1"/>
        <end position="20"/>
    </location>
</feature>
<name>A0A6L7HWM5_9GAMM</name>
<evidence type="ECO:0000256" key="8">
    <source>
        <dbReference type="SAM" id="SignalP"/>
    </source>
</evidence>
<evidence type="ECO:0000256" key="6">
    <source>
        <dbReference type="PROSITE-ProRule" id="PRU00339"/>
    </source>
</evidence>
<dbReference type="SMART" id="SM00028">
    <property type="entry name" value="TPR"/>
    <property type="match status" value="6"/>
</dbReference>
<evidence type="ECO:0000256" key="4">
    <source>
        <dbReference type="ARBA" id="ARBA00022803"/>
    </source>
</evidence>
<dbReference type="PROSITE" id="PS50005">
    <property type="entry name" value="TPR"/>
    <property type="match status" value="1"/>
</dbReference>
<dbReference type="SUPFAM" id="SSF48452">
    <property type="entry name" value="TPR-like"/>
    <property type="match status" value="2"/>
</dbReference>
<feature type="transmembrane region" description="Helical" evidence="7">
    <location>
        <begin position="474"/>
        <end position="493"/>
    </location>
</feature>
<proteinExistence type="inferred from homology"/>
<keyword evidence="7" id="KW-1133">Transmembrane helix</keyword>
<evidence type="ECO:0000256" key="2">
    <source>
        <dbReference type="ARBA" id="ARBA00022490"/>
    </source>
</evidence>
<dbReference type="EMBL" id="WRPA01000006">
    <property type="protein sequence ID" value="MXR68749.1"/>
    <property type="molecule type" value="Genomic_DNA"/>
</dbReference>
<protein>
    <submittedName>
        <fullName evidence="9">Tetratricopeptide repeat protein</fullName>
    </submittedName>
</protein>
<evidence type="ECO:0000256" key="3">
    <source>
        <dbReference type="ARBA" id="ARBA00022737"/>
    </source>
</evidence>